<name>A0ABT6V211_9GAMM</name>
<reference evidence="1 2" key="1">
    <citation type="submission" date="2023-04" db="EMBL/GenBank/DDBJ databases">
        <title>Halomonas strains isolated from rhizosphere soil.</title>
        <authorList>
            <person name="Xu L."/>
            <person name="Sun J.-Q."/>
        </authorList>
    </citation>
    <scope>NUCLEOTIDE SEQUENCE [LARGE SCALE GENOMIC DNA]</scope>
    <source>
        <strain evidence="1 2">LR5S20</strain>
    </source>
</reference>
<comment type="caution">
    <text evidence="1">The sequence shown here is derived from an EMBL/GenBank/DDBJ whole genome shotgun (WGS) entry which is preliminary data.</text>
</comment>
<organism evidence="1 2">
    <name type="scientific">Halomonas rhizosphaerae</name>
    <dbReference type="NCBI Taxonomy" id="3043296"/>
    <lineage>
        <taxon>Bacteria</taxon>
        <taxon>Pseudomonadati</taxon>
        <taxon>Pseudomonadota</taxon>
        <taxon>Gammaproteobacteria</taxon>
        <taxon>Oceanospirillales</taxon>
        <taxon>Halomonadaceae</taxon>
        <taxon>Halomonas</taxon>
    </lineage>
</organism>
<dbReference type="Proteomes" id="UP001225957">
    <property type="component" value="Unassembled WGS sequence"/>
</dbReference>
<proteinExistence type="predicted"/>
<sequence>MEKNEITLAAVSIMSGAAAAMGPAGVPAFLLAASIGSILTLYGGAKEDKNGITEEIIKEVIRQHFAENTARTAWSKIKPSYHYYQNYVARASSGEEFSERDLSHIDDAIIAAIGPNSSLQEGLTLLYNEVKPYDYQYVEHNLPIYLLGASVHIQYRMLDIAKQKLNGETIVPHQWTSLADLADVYRSNVISISGYVKNMTIETILRKELAEGKFTLGSSKLEKRNEELHQHYLGNDHDVTKFILDMQQVQSRLKQTANL</sequence>
<dbReference type="RefSeq" id="WP_282735782.1">
    <property type="nucleotide sequence ID" value="NZ_JASCQP010000027.1"/>
</dbReference>
<gene>
    <name evidence="1" type="ORF">QLQ83_12140</name>
</gene>
<accession>A0ABT6V211</accession>
<keyword evidence="2" id="KW-1185">Reference proteome</keyword>
<evidence type="ECO:0000313" key="1">
    <source>
        <dbReference type="EMBL" id="MDI5891845.1"/>
    </source>
</evidence>
<evidence type="ECO:0000313" key="2">
    <source>
        <dbReference type="Proteomes" id="UP001225957"/>
    </source>
</evidence>
<dbReference type="EMBL" id="JASCQP010000027">
    <property type="protein sequence ID" value="MDI5891845.1"/>
    <property type="molecule type" value="Genomic_DNA"/>
</dbReference>
<protein>
    <submittedName>
        <fullName evidence="1">Uncharacterized protein</fullName>
    </submittedName>
</protein>